<dbReference type="InterPro" id="IPR007110">
    <property type="entry name" value="Ig-like_dom"/>
</dbReference>
<gene>
    <name evidence="6" type="ORF">XELAEV_18046991mg</name>
</gene>
<dbReference type="PROSITE" id="PS50835">
    <property type="entry name" value="IG_LIKE"/>
    <property type="match status" value="1"/>
</dbReference>
<keyword evidence="3" id="KW-0597">Phosphoprotein</keyword>
<dbReference type="InterPro" id="IPR013783">
    <property type="entry name" value="Ig-like_fold"/>
</dbReference>
<evidence type="ECO:0000256" key="2">
    <source>
        <dbReference type="ARBA" id="ARBA00022490"/>
    </source>
</evidence>
<organism evidence="6 7">
    <name type="scientific">Xenopus laevis</name>
    <name type="common">African clawed frog</name>
    <dbReference type="NCBI Taxonomy" id="8355"/>
    <lineage>
        <taxon>Eukaryota</taxon>
        <taxon>Metazoa</taxon>
        <taxon>Chordata</taxon>
        <taxon>Craniata</taxon>
        <taxon>Vertebrata</taxon>
        <taxon>Euteleostomi</taxon>
        <taxon>Amphibia</taxon>
        <taxon>Batrachia</taxon>
        <taxon>Anura</taxon>
        <taxon>Pipoidea</taxon>
        <taxon>Pipidae</taxon>
        <taxon>Xenopodinae</taxon>
        <taxon>Xenopus</taxon>
        <taxon>Xenopus</taxon>
    </lineage>
</organism>
<evidence type="ECO:0000256" key="1">
    <source>
        <dbReference type="ARBA" id="ARBA00004496"/>
    </source>
</evidence>
<dbReference type="PANTHER" id="PTHR35971">
    <property type="entry name" value="SI:DKEY-31G6.6"/>
    <property type="match status" value="1"/>
</dbReference>
<dbReference type="InterPro" id="IPR036179">
    <property type="entry name" value="Ig-like_dom_sf"/>
</dbReference>
<accession>A0A974H1D7</accession>
<protein>
    <recommendedName>
        <fullName evidence="5">Ig-like domain-containing protein</fullName>
    </recommendedName>
</protein>
<dbReference type="EMBL" id="CM004483">
    <property type="protein sequence ID" value="OCT60965.1"/>
    <property type="molecule type" value="Genomic_DNA"/>
</dbReference>
<name>A0A974H1D7_XENLA</name>
<dbReference type="Gene3D" id="2.60.40.10">
    <property type="entry name" value="Immunoglobulins"/>
    <property type="match status" value="1"/>
</dbReference>
<evidence type="ECO:0000313" key="7">
    <source>
        <dbReference type="Proteomes" id="UP000694892"/>
    </source>
</evidence>
<dbReference type="Proteomes" id="UP000694892">
    <property type="component" value="Chromosome 9_10S"/>
</dbReference>
<keyword evidence="4" id="KW-1015">Disulfide bond</keyword>
<sequence>MAALITFITDTLHTTAQLTVTEHPLTVTQPPQDFVVNEGVAATFQCEVSRQDATVTWDKVGQIPFAH</sequence>
<dbReference type="PANTHER" id="PTHR35971:SF5">
    <property type="entry name" value="OBSCURIN LIKE CYTOSKELETAL ADAPTOR 1"/>
    <property type="match status" value="1"/>
</dbReference>
<dbReference type="GO" id="GO:0005737">
    <property type="term" value="C:cytoplasm"/>
    <property type="evidence" value="ECO:0007669"/>
    <property type="project" value="UniProtKB-SubCell"/>
</dbReference>
<keyword evidence="2" id="KW-0963">Cytoplasm</keyword>
<reference evidence="7" key="1">
    <citation type="journal article" date="2016" name="Nature">
        <title>Genome evolution in the allotetraploid frog Xenopus laevis.</title>
        <authorList>
            <person name="Session A.M."/>
            <person name="Uno Y."/>
            <person name="Kwon T."/>
            <person name="Chapman J.A."/>
            <person name="Toyoda A."/>
            <person name="Takahashi S."/>
            <person name="Fukui A."/>
            <person name="Hikosaka A."/>
            <person name="Suzuki A."/>
            <person name="Kondo M."/>
            <person name="van Heeringen S.J."/>
            <person name="Quigley I."/>
            <person name="Heinz S."/>
            <person name="Ogino H."/>
            <person name="Ochi H."/>
            <person name="Hellsten U."/>
            <person name="Lyons J.B."/>
            <person name="Simakov O."/>
            <person name="Putnam N."/>
            <person name="Stites J."/>
            <person name="Kuroki Y."/>
            <person name="Tanaka T."/>
            <person name="Michiue T."/>
            <person name="Watanabe M."/>
            <person name="Bogdanovic O."/>
            <person name="Lister R."/>
            <person name="Georgiou G."/>
            <person name="Paranjpe S.S."/>
            <person name="van Kruijsbergen I."/>
            <person name="Shu S."/>
            <person name="Carlson J."/>
            <person name="Kinoshita T."/>
            <person name="Ohta Y."/>
            <person name="Mawaribuchi S."/>
            <person name="Jenkins J."/>
            <person name="Grimwood J."/>
            <person name="Schmutz J."/>
            <person name="Mitros T."/>
            <person name="Mozaffari S.V."/>
            <person name="Suzuki Y."/>
            <person name="Haramoto Y."/>
            <person name="Yamamoto T.S."/>
            <person name="Takagi C."/>
            <person name="Heald R."/>
            <person name="Miller K."/>
            <person name="Haudenschild C."/>
            <person name="Kitzman J."/>
            <person name="Nakayama T."/>
            <person name="Izutsu Y."/>
            <person name="Robert J."/>
            <person name="Fortriede J."/>
            <person name="Burns K."/>
            <person name="Lotay V."/>
            <person name="Karimi K."/>
            <person name="Yasuoka Y."/>
            <person name="Dichmann D.S."/>
            <person name="Flajnik M.F."/>
            <person name="Houston D.W."/>
            <person name="Shendure J."/>
            <person name="DuPasquier L."/>
            <person name="Vize P.D."/>
            <person name="Zorn A.M."/>
            <person name="Ito M."/>
            <person name="Marcotte E.M."/>
            <person name="Wallingford J.B."/>
            <person name="Ito Y."/>
            <person name="Asashima M."/>
            <person name="Ueno N."/>
            <person name="Matsuda Y."/>
            <person name="Veenstra G.J."/>
            <person name="Fujiyama A."/>
            <person name="Harland R.M."/>
            <person name="Taira M."/>
            <person name="Rokhsar D.S."/>
        </authorList>
    </citation>
    <scope>NUCLEOTIDE SEQUENCE [LARGE SCALE GENOMIC DNA]</scope>
    <source>
        <strain evidence="7">J</strain>
    </source>
</reference>
<feature type="domain" description="Ig-like" evidence="5">
    <location>
        <begin position="24"/>
        <end position="67"/>
    </location>
</feature>
<evidence type="ECO:0000256" key="4">
    <source>
        <dbReference type="ARBA" id="ARBA00023157"/>
    </source>
</evidence>
<dbReference type="SUPFAM" id="SSF48726">
    <property type="entry name" value="Immunoglobulin"/>
    <property type="match status" value="1"/>
</dbReference>
<evidence type="ECO:0000259" key="5">
    <source>
        <dbReference type="PROSITE" id="PS50835"/>
    </source>
</evidence>
<proteinExistence type="predicted"/>
<comment type="subcellular location">
    <subcellularLocation>
        <location evidence="1">Cytoplasm</location>
    </subcellularLocation>
</comment>
<dbReference type="AlphaFoldDB" id="A0A974H1D7"/>
<dbReference type="InterPro" id="IPR052385">
    <property type="entry name" value="Obscurin/Obscurin-like_Reg"/>
</dbReference>
<evidence type="ECO:0000313" key="6">
    <source>
        <dbReference type="EMBL" id="OCT60965.1"/>
    </source>
</evidence>
<evidence type="ECO:0000256" key="3">
    <source>
        <dbReference type="ARBA" id="ARBA00022553"/>
    </source>
</evidence>